<evidence type="ECO:0000256" key="10">
    <source>
        <dbReference type="ARBA" id="ARBA00023186"/>
    </source>
</evidence>
<keyword evidence="9 13" id="KW-0472">Membrane</keyword>
<evidence type="ECO:0000259" key="14">
    <source>
        <dbReference type="Pfam" id="PF02096"/>
    </source>
</evidence>
<gene>
    <name evidence="13 16" type="primary">yidC</name>
    <name evidence="16" type="ORF">FPE01S_03_02190</name>
</gene>
<feature type="transmembrane region" description="Helical" evidence="13">
    <location>
        <begin position="7"/>
        <end position="25"/>
    </location>
</feature>
<evidence type="ECO:0000313" key="17">
    <source>
        <dbReference type="Proteomes" id="UP000033121"/>
    </source>
</evidence>
<evidence type="ECO:0000256" key="1">
    <source>
        <dbReference type="ARBA" id="ARBA00004429"/>
    </source>
</evidence>
<evidence type="ECO:0000256" key="6">
    <source>
        <dbReference type="ARBA" id="ARBA00022692"/>
    </source>
</evidence>
<dbReference type="PRINTS" id="PR00701">
    <property type="entry name" value="60KDINNERMP"/>
</dbReference>
<keyword evidence="5 13" id="KW-1003">Cell membrane</keyword>
<comment type="function">
    <text evidence="13">Required for the insertion and/or proper folding and/or complex formation of integral membrane proteins into the membrane. Involved in integration of membrane proteins that insert both dependently and independently of the Sec translocase complex, as well as at least some lipoproteins. Aids folding of multispanning membrane proteins.</text>
</comment>
<dbReference type="GO" id="GO:0015031">
    <property type="term" value="P:protein transport"/>
    <property type="evidence" value="ECO:0007669"/>
    <property type="project" value="UniProtKB-KW"/>
</dbReference>
<evidence type="ECO:0000259" key="15">
    <source>
        <dbReference type="Pfam" id="PF14849"/>
    </source>
</evidence>
<dbReference type="Proteomes" id="UP000033121">
    <property type="component" value="Unassembled WGS sequence"/>
</dbReference>
<dbReference type="PANTHER" id="PTHR12428:SF65">
    <property type="entry name" value="CYTOCHROME C OXIDASE ASSEMBLY PROTEIN COX18, MITOCHONDRIAL"/>
    <property type="match status" value="1"/>
</dbReference>
<dbReference type="GO" id="GO:0051205">
    <property type="term" value="P:protein insertion into membrane"/>
    <property type="evidence" value="ECO:0007669"/>
    <property type="project" value="TreeGrafter"/>
</dbReference>
<dbReference type="PANTHER" id="PTHR12428">
    <property type="entry name" value="OXA1"/>
    <property type="match status" value="1"/>
</dbReference>
<organism evidence="16 17">
    <name type="scientific">Flavihumibacter petaseus NBRC 106054</name>
    <dbReference type="NCBI Taxonomy" id="1220578"/>
    <lineage>
        <taxon>Bacteria</taxon>
        <taxon>Pseudomonadati</taxon>
        <taxon>Bacteroidota</taxon>
        <taxon>Chitinophagia</taxon>
        <taxon>Chitinophagales</taxon>
        <taxon>Chitinophagaceae</taxon>
        <taxon>Flavihumibacter</taxon>
    </lineage>
</organism>
<evidence type="ECO:0000256" key="13">
    <source>
        <dbReference type="HAMAP-Rule" id="MF_01810"/>
    </source>
</evidence>
<feature type="transmembrane region" description="Helical" evidence="13">
    <location>
        <begin position="435"/>
        <end position="459"/>
    </location>
</feature>
<evidence type="ECO:0000256" key="11">
    <source>
        <dbReference type="ARBA" id="ARBA00033245"/>
    </source>
</evidence>
<dbReference type="GO" id="GO:0032977">
    <property type="term" value="F:membrane insertase activity"/>
    <property type="evidence" value="ECO:0007669"/>
    <property type="project" value="InterPro"/>
</dbReference>
<dbReference type="CDD" id="cd20070">
    <property type="entry name" value="5TM_YidC_Alb3"/>
    <property type="match status" value="1"/>
</dbReference>
<dbReference type="HAMAP" id="MF_01810">
    <property type="entry name" value="YidC_type1"/>
    <property type="match status" value="1"/>
</dbReference>
<feature type="transmembrane region" description="Helical" evidence="13">
    <location>
        <begin position="497"/>
        <end position="517"/>
    </location>
</feature>
<dbReference type="Gene3D" id="2.70.98.90">
    <property type="match status" value="1"/>
</dbReference>
<evidence type="ECO:0000313" key="16">
    <source>
        <dbReference type="EMBL" id="GAO44181.1"/>
    </source>
</evidence>
<comment type="subunit">
    <text evidence="13">Interacts with the Sec translocase complex via SecD. Specifically interacts with transmembrane segments of nascent integral membrane proteins during membrane integration.</text>
</comment>
<dbReference type="InterPro" id="IPR047196">
    <property type="entry name" value="YidC_ALB_C"/>
</dbReference>
<feature type="transmembrane region" description="Helical" evidence="13">
    <location>
        <begin position="529"/>
        <end position="545"/>
    </location>
</feature>
<proteinExistence type="inferred from homology"/>
<evidence type="ECO:0000256" key="2">
    <source>
        <dbReference type="ARBA" id="ARBA00010527"/>
    </source>
</evidence>
<dbReference type="InterPro" id="IPR028053">
    <property type="entry name" value="Membr_insert_YidC_N"/>
</dbReference>
<keyword evidence="8 13" id="KW-1133">Transmembrane helix</keyword>
<dbReference type="RefSeq" id="WP_046370143.1">
    <property type="nucleotide sequence ID" value="NZ_BBWV01000003.1"/>
</dbReference>
<evidence type="ECO:0000256" key="7">
    <source>
        <dbReference type="ARBA" id="ARBA00022927"/>
    </source>
</evidence>
<dbReference type="InterPro" id="IPR019998">
    <property type="entry name" value="Membr_insert_YidC"/>
</dbReference>
<dbReference type="NCBIfam" id="NF002356">
    <property type="entry name" value="PRK01318.2-3"/>
    <property type="match status" value="1"/>
</dbReference>
<accession>A0A0E9N3D1</accession>
<sequence>MQSMDRNTVIGFVLLGILLFLYLFISSKNSRELQVKQQQYTDSIARIETAKKKAAAELALRAADTAALKIDSNATGWELATKGLEKFQTLENDLLSIRFSNHGAQPHEVVLKQYKRSDSSLVKLVDNGSEGISYKVMTGANQTSEVADLFFQDKGVQADASGNQVLTYEVRGNNGETIIHEFVLHPHSYLVDFNVKLSGTDKLLSQQNLNLQWNVDARKQEKDLRYERQQSQLVLVEKDEYDYFNLVSSNTKKFEGPLHWTSVKQQFFNSTLIAKDKFDAGQVDWTTPSEDTGSLIVSAKASFQKKITTGNSAVVPLQLYYGPNDYKILRNIGVEKMDKIVNLGQGVYSFVRPINQFIIMPFFDFIRKFILNYGFAIALLTIFIRLVTSPLVYTSYLSGAKMKALRPEIDALKAKHGDDQQAFGMDQMKLFREAGVNPLGGCIPALLQIPIFFSLYSFFNSNVALRGQPFLWADDLSTYDVIAKLPFSIPLGFGDHISLFTITAVLTSFLISVYNANMTPDQNNPMLKYMPYFFPVILLFFFNRLPSALTWYYTVSNVITLILQWVIQNYIIDHDKIVAQLAENRSKPKAKSKWSQRIEQMQETQKKMQEMQQKKGK</sequence>
<keyword evidence="17" id="KW-1185">Reference proteome</keyword>
<comment type="caution">
    <text evidence="16">The sequence shown here is derived from an EMBL/GenBank/DDBJ whole genome shotgun (WGS) entry which is preliminary data.</text>
</comment>
<dbReference type="InterPro" id="IPR001708">
    <property type="entry name" value="YidC/ALB3/OXA1/COX18"/>
</dbReference>
<evidence type="ECO:0000256" key="5">
    <source>
        <dbReference type="ARBA" id="ARBA00022475"/>
    </source>
</evidence>
<dbReference type="InterPro" id="IPR038221">
    <property type="entry name" value="YidC_periplasmic_sf"/>
</dbReference>
<dbReference type="Pfam" id="PF02096">
    <property type="entry name" value="60KD_IMP"/>
    <property type="match status" value="1"/>
</dbReference>
<keyword evidence="6 13" id="KW-0812">Transmembrane</keyword>
<dbReference type="Pfam" id="PF14849">
    <property type="entry name" value="YidC_periplas"/>
    <property type="match status" value="1"/>
</dbReference>
<dbReference type="STRING" id="1220578.FPE01S_03_02190"/>
<dbReference type="AlphaFoldDB" id="A0A0E9N3D1"/>
<comment type="subcellular location">
    <subcellularLocation>
        <location evidence="1">Cell inner membrane</location>
        <topology evidence="1">Multi-pass membrane protein</topology>
    </subcellularLocation>
    <subcellularLocation>
        <location evidence="13">Cell membrane</location>
        <topology evidence="13">Multi-pass membrane protein</topology>
    </subcellularLocation>
</comment>
<evidence type="ECO:0000256" key="3">
    <source>
        <dbReference type="ARBA" id="ARBA00015325"/>
    </source>
</evidence>
<keyword evidence="7 13" id="KW-0653">Protein transport</keyword>
<keyword evidence="10 13" id="KW-0143">Chaperone</keyword>
<evidence type="ECO:0000256" key="12">
    <source>
        <dbReference type="ARBA" id="ARBA00033342"/>
    </source>
</evidence>
<reference evidence="16 17" key="1">
    <citation type="submission" date="2015-04" db="EMBL/GenBank/DDBJ databases">
        <title>Whole genome shotgun sequence of Flavihumibacter petaseus NBRC 106054.</title>
        <authorList>
            <person name="Miyazawa S."/>
            <person name="Hosoyama A."/>
            <person name="Hashimoto M."/>
            <person name="Noguchi M."/>
            <person name="Tsuchikane K."/>
            <person name="Ohji S."/>
            <person name="Yamazoe A."/>
            <person name="Ichikawa N."/>
            <person name="Kimura A."/>
            <person name="Fujita N."/>
        </authorList>
    </citation>
    <scope>NUCLEOTIDE SEQUENCE [LARGE SCALE GENOMIC DNA]</scope>
    <source>
        <strain evidence="16 17">NBRC 106054</strain>
    </source>
</reference>
<dbReference type="OrthoDB" id="9780552at2"/>
<dbReference type="GO" id="GO:0005886">
    <property type="term" value="C:plasma membrane"/>
    <property type="evidence" value="ECO:0007669"/>
    <property type="project" value="UniProtKB-SubCell"/>
</dbReference>
<dbReference type="InterPro" id="IPR028055">
    <property type="entry name" value="YidC/Oxa/ALB_C"/>
</dbReference>
<feature type="domain" description="Membrane insertase YidC N-terminal" evidence="15">
    <location>
        <begin position="89"/>
        <end position="353"/>
    </location>
</feature>
<dbReference type="NCBIfam" id="TIGR03592">
    <property type="entry name" value="yidC_oxa1_cterm"/>
    <property type="match status" value="1"/>
</dbReference>
<dbReference type="NCBIfam" id="TIGR03593">
    <property type="entry name" value="yidC_nterm"/>
    <property type="match status" value="1"/>
</dbReference>
<evidence type="ECO:0000256" key="9">
    <source>
        <dbReference type="ARBA" id="ARBA00023136"/>
    </source>
</evidence>
<feature type="transmembrane region" description="Helical" evidence="13">
    <location>
        <begin position="551"/>
        <end position="572"/>
    </location>
</feature>
<keyword evidence="4 13" id="KW-0813">Transport</keyword>
<dbReference type="EMBL" id="BBWV01000003">
    <property type="protein sequence ID" value="GAO44181.1"/>
    <property type="molecule type" value="Genomic_DNA"/>
</dbReference>
<evidence type="ECO:0000256" key="4">
    <source>
        <dbReference type="ARBA" id="ARBA00022448"/>
    </source>
</evidence>
<feature type="transmembrane region" description="Helical" evidence="13">
    <location>
        <begin position="370"/>
        <end position="393"/>
    </location>
</feature>
<protein>
    <recommendedName>
        <fullName evidence="3 13">Membrane protein insertase YidC</fullName>
    </recommendedName>
    <alternativeName>
        <fullName evidence="12 13">Foldase YidC</fullName>
    </alternativeName>
    <alternativeName>
        <fullName evidence="11 13">Membrane integrase YidC</fullName>
    </alternativeName>
    <alternativeName>
        <fullName evidence="13">Membrane protein YidC</fullName>
    </alternativeName>
</protein>
<name>A0A0E9N3D1_9BACT</name>
<comment type="similarity">
    <text evidence="2 13">Belongs to the OXA1/ALB3/YidC family. Type 1 subfamily.</text>
</comment>
<dbReference type="CDD" id="cd19961">
    <property type="entry name" value="EcYidC-like_peri"/>
    <property type="match status" value="1"/>
</dbReference>
<feature type="domain" description="Membrane insertase YidC/Oxa/ALB C-terminal" evidence="14">
    <location>
        <begin position="373"/>
        <end position="569"/>
    </location>
</feature>
<evidence type="ECO:0000256" key="8">
    <source>
        <dbReference type="ARBA" id="ARBA00022989"/>
    </source>
</evidence>